<accession>A0A170NJB4</accession>
<dbReference type="PANTHER" id="PTHR11409:SF43">
    <property type="entry name" value="ADENOSINE DEAMINASE"/>
    <property type="match status" value="1"/>
</dbReference>
<comment type="cofactor">
    <cofactor evidence="1">
        <name>Zn(2+)</name>
        <dbReference type="ChEBI" id="CHEBI:29105"/>
    </cofactor>
</comment>
<evidence type="ECO:0000256" key="3">
    <source>
        <dbReference type="ARBA" id="ARBA00012784"/>
    </source>
</evidence>
<dbReference type="GO" id="GO:0043103">
    <property type="term" value="P:hypoxanthine salvage"/>
    <property type="evidence" value="ECO:0007669"/>
    <property type="project" value="TreeGrafter"/>
</dbReference>
<evidence type="ECO:0000256" key="5">
    <source>
        <dbReference type="ARBA" id="ARBA00022801"/>
    </source>
</evidence>
<dbReference type="InterPro" id="IPR001365">
    <property type="entry name" value="A_deaminase_dom"/>
</dbReference>
<proteinExistence type="inferred from homology"/>
<dbReference type="EMBL" id="LITT01000011">
    <property type="protein sequence ID" value="OAA90247.1"/>
    <property type="molecule type" value="Genomic_DNA"/>
</dbReference>
<comment type="similarity">
    <text evidence="2">Belongs to the metallo-dependent hydrolases superfamily. Adenosine and AMP deaminases family.</text>
</comment>
<evidence type="ECO:0000256" key="2">
    <source>
        <dbReference type="ARBA" id="ARBA00006676"/>
    </source>
</evidence>
<evidence type="ECO:0000256" key="4">
    <source>
        <dbReference type="ARBA" id="ARBA00022723"/>
    </source>
</evidence>
<dbReference type="SUPFAM" id="SSF51556">
    <property type="entry name" value="Metallo-dependent hydrolases"/>
    <property type="match status" value="1"/>
</dbReference>
<evidence type="ECO:0000256" key="1">
    <source>
        <dbReference type="ARBA" id="ARBA00001947"/>
    </source>
</evidence>
<reference evidence="8 9" key="1">
    <citation type="journal article" date="2015" name="Biotechnol. Bioeng.">
        <title>Genome sequence and phenotypic characterization of Caulobacter segnis.</title>
        <authorList>
            <person name="Patel S."/>
            <person name="Fletcher B."/>
            <person name="Scott D.C."/>
            <person name="Ely B."/>
        </authorList>
    </citation>
    <scope>NUCLEOTIDE SEQUENCE [LARGE SCALE GENOMIC DNA]</scope>
    <source>
        <strain evidence="8 9">ERI-2</strain>
    </source>
</reference>
<sequence>MDIIRGCLDIFFRKQSPQKILDSTFQWEERKRKNLHNRVDRNTFINLATEYFKHYSEDEILNIYNELDILMKDMREVSRGISEKNKFSSVFNLLIQFTDDVLIEKDREPFCKYKQLLRWRMISHRLDQDLFTTAYFAYRDVVSSRERSFFSWEPVIKSDNIRLHKMMEKGMAENHFHLKGSAPYFNLTWISLMNKVVYRNKDFKASGIGSKRLDPDLNYSSDDKSCNIIDLVKKAAVIRGFLFSVLNGVNFFDENKKSINEMKNENSQDKRLKGFLKNYNIDLDLHKIQQDISVLKHEFGYKFECGTYGQKIAADYCIPKNLSSINKNSNVLLYGERKFMYLMFKKIYERDKKYLAYADLFYAYLVIKSKFRGELMQINNRVGFKNFGDYQDRKTKFLNEEPLLYNAVIYMSIISSMKDQNIRNLEARICPSNTDKDMGDTIKWLDKIIEKEEGNIKIVDDKQKQINLKQMLFRDESEKKYFYVLHFPKRKDDVKYNSIENIDEKIAVSMKPRDYKLRKNVKNQAIMIAGLRERINPVVKRIFGIDACSDEIGCRPEVFAQAFRFLKNHSNSTEHEYLLDEYKIPRIMSTYHAGEDFLDLIDGLRAIDESILFLGLSYGDRIGHAMALGVDVGDWYNSKCNNLVLSKQDYLDNIVWMLAKIREYNIKDTDNLVYELENQFNEMFQEIYQNNFHSEDEKLQSAIYNHMTYYDAWKLRGDDPSLYFDKKYDKGEIEICYWDRCKINNSILDSIRNNRNCAYLYYNYHYNFQVKKTGAEQYNFKVPKAYVRAAEKIQRRMQEVVAQKGIGIETNPSSNYLIGSFKRYDKHPIINFYNLGLTCDPEKIKSCPQMFVSINTDDQGVFGTYLENEYALLAIALEKAKDEKGQPIYNQAMIYDWLDRIRQMGLQQSFMTE</sequence>
<dbReference type="InterPro" id="IPR032466">
    <property type="entry name" value="Metal_Hydrolase"/>
</dbReference>
<evidence type="ECO:0000313" key="8">
    <source>
        <dbReference type="EMBL" id="OAA90247.1"/>
    </source>
</evidence>
<evidence type="ECO:0000313" key="9">
    <source>
        <dbReference type="Proteomes" id="UP000077407"/>
    </source>
</evidence>
<dbReference type="PATRIC" id="fig|1538.10.peg.48"/>
<keyword evidence="4" id="KW-0479">Metal-binding</keyword>
<keyword evidence="5 8" id="KW-0378">Hydrolase</keyword>
<dbReference type="RefSeq" id="WP_063554716.1">
    <property type="nucleotide sequence ID" value="NZ_LITT01000011.1"/>
</dbReference>
<dbReference type="AlphaFoldDB" id="A0A170NJB4"/>
<dbReference type="GO" id="GO:0004000">
    <property type="term" value="F:adenosine deaminase activity"/>
    <property type="evidence" value="ECO:0007669"/>
    <property type="project" value="UniProtKB-ARBA"/>
</dbReference>
<dbReference type="Gene3D" id="3.20.20.140">
    <property type="entry name" value="Metal-dependent hydrolases"/>
    <property type="match status" value="2"/>
</dbReference>
<dbReference type="InterPro" id="IPR006330">
    <property type="entry name" value="Ado/ade_deaminase"/>
</dbReference>
<dbReference type="GO" id="GO:0046872">
    <property type="term" value="F:metal ion binding"/>
    <property type="evidence" value="ECO:0007669"/>
    <property type="project" value="UniProtKB-KW"/>
</dbReference>
<dbReference type="OrthoDB" id="8772092at2"/>
<organism evidence="8 9">
    <name type="scientific">Clostridium ljungdahlii</name>
    <dbReference type="NCBI Taxonomy" id="1538"/>
    <lineage>
        <taxon>Bacteria</taxon>
        <taxon>Bacillati</taxon>
        <taxon>Bacillota</taxon>
        <taxon>Clostridia</taxon>
        <taxon>Eubacteriales</taxon>
        <taxon>Clostridiaceae</taxon>
        <taxon>Clostridium</taxon>
    </lineage>
</organism>
<dbReference type="Proteomes" id="UP000077407">
    <property type="component" value="Unassembled WGS sequence"/>
</dbReference>
<dbReference type="Pfam" id="PF00962">
    <property type="entry name" value="A_deaminase"/>
    <property type="match status" value="1"/>
</dbReference>
<dbReference type="GO" id="GO:0046103">
    <property type="term" value="P:inosine biosynthetic process"/>
    <property type="evidence" value="ECO:0007669"/>
    <property type="project" value="TreeGrafter"/>
</dbReference>
<dbReference type="EC" id="3.5.4.4" evidence="3"/>
<gene>
    <name evidence="8" type="primary">add</name>
    <name evidence="8" type="ORF">WY13_01150</name>
</gene>
<feature type="domain" description="Adenosine deaminase" evidence="7">
    <location>
        <begin position="795"/>
        <end position="899"/>
    </location>
</feature>
<dbReference type="PANTHER" id="PTHR11409">
    <property type="entry name" value="ADENOSINE DEAMINASE"/>
    <property type="match status" value="1"/>
</dbReference>
<dbReference type="GO" id="GO:0006154">
    <property type="term" value="P:adenosine catabolic process"/>
    <property type="evidence" value="ECO:0007669"/>
    <property type="project" value="TreeGrafter"/>
</dbReference>
<keyword evidence="6" id="KW-0862">Zinc</keyword>
<comment type="caution">
    <text evidence="8">The sequence shown here is derived from an EMBL/GenBank/DDBJ whole genome shotgun (WGS) entry which is preliminary data.</text>
</comment>
<evidence type="ECO:0000256" key="6">
    <source>
        <dbReference type="ARBA" id="ARBA00022833"/>
    </source>
</evidence>
<name>A0A170NJB4_9CLOT</name>
<evidence type="ECO:0000259" key="7">
    <source>
        <dbReference type="Pfam" id="PF00962"/>
    </source>
</evidence>
<protein>
    <recommendedName>
        <fullName evidence="3">adenosine deaminase</fullName>
        <ecNumber evidence="3">3.5.4.4</ecNumber>
    </recommendedName>
</protein>
<dbReference type="GO" id="GO:0005829">
    <property type="term" value="C:cytosol"/>
    <property type="evidence" value="ECO:0007669"/>
    <property type="project" value="TreeGrafter"/>
</dbReference>